<reference evidence="5" key="1">
    <citation type="submission" date="2019-06" db="EMBL/GenBank/DDBJ databases">
        <authorList>
            <person name="Zheng W."/>
        </authorList>
    </citation>
    <scope>NUCLEOTIDE SEQUENCE</scope>
    <source>
        <strain evidence="5">QDHG01</strain>
    </source>
</reference>
<dbReference type="SUPFAM" id="SSF50814">
    <property type="entry name" value="Lipocalins"/>
    <property type="match status" value="1"/>
</dbReference>
<dbReference type="InterPro" id="IPR022271">
    <property type="entry name" value="Lipocalin_ApoD"/>
</dbReference>
<evidence type="ECO:0000259" key="4">
    <source>
        <dbReference type="Pfam" id="PF08212"/>
    </source>
</evidence>
<dbReference type="InterPro" id="IPR003057">
    <property type="entry name" value="Invtbrt_color"/>
</dbReference>
<dbReference type="PRINTS" id="PR01273">
    <property type="entry name" value="INVTBRTCOLOR"/>
</dbReference>
<dbReference type="InterPro" id="IPR022272">
    <property type="entry name" value="Lipocalin_CS"/>
</dbReference>
<feature type="domain" description="Lipocalin/cytosolic fatty-acid binding" evidence="4">
    <location>
        <begin position="36"/>
        <end position="180"/>
    </location>
</feature>
<feature type="chain" id="PRO_5035350772" description="Lipocalin/cytosolic fatty-acid binding domain-containing protein" evidence="3">
    <location>
        <begin position="21"/>
        <end position="191"/>
    </location>
</feature>
<protein>
    <recommendedName>
        <fullName evidence="4">Lipocalin/cytosolic fatty-acid binding domain-containing protein</fullName>
    </recommendedName>
</protein>
<keyword evidence="2" id="KW-1015">Disulfide bond</keyword>
<accession>A0A8J8NLI1</accession>
<organism evidence="5 6">
    <name type="scientific">Halteria grandinella</name>
    <dbReference type="NCBI Taxonomy" id="5974"/>
    <lineage>
        <taxon>Eukaryota</taxon>
        <taxon>Sar</taxon>
        <taxon>Alveolata</taxon>
        <taxon>Ciliophora</taxon>
        <taxon>Intramacronucleata</taxon>
        <taxon>Spirotrichea</taxon>
        <taxon>Stichotrichia</taxon>
        <taxon>Sporadotrichida</taxon>
        <taxon>Halteriidae</taxon>
        <taxon>Halteria</taxon>
    </lineage>
</organism>
<dbReference type="GO" id="GO:0031409">
    <property type="term" value="F:pigment binding"/>
    <property type="evidence" value="ECO:0007669"/>
    <property type="project" value="InterPro"/>
</dbReference>
<comment type="similarity">
    <text evidence="1 3">Belongs to the calycin superfamily. Lipocalin family.</text>
</comment>
<name>A0A8J8NLI1_HALGN</name>
<dbReference type="InterPro" id="IPR000566">
    <property type="entry name" value="Lipocln_cytosolic_FA-bd_dom"/>
</dbReference>
<dbReference type="OrthoDB" id="407799at2759"/>
<dbReference type="InterPro" id="IPR012674">
    <property type="entry name" value="Calycin"/>
</dbReference>
<comment type="caution">
    <text evidence="5">The sequence shown here is derived from an EMBL/GenBank/DDBJ whole genome shotgun (WGS) entry which is preliminary data.</text>
</comment>
<evidence type="ECO:0000256" key="2">
    <source>
        <dbReference type="ARBA" id="ARBA00023157"/>
    </source>
</evidence>
<dbReference type="PIRSF" id="PIRSF036893">
    <property type="entry name" value="Lipocalin_ApoD"/>
    <property type="match status" value="1"/>
</dbReference>
<dbReference type="GO" id="GO:0000302">
    <property type="term" value="P:response to reactive oxygen species"/>
    <property type="evidence" value="ECO:0007669"/>
    <property type="project" value="TreeGrafter"/>
</dbReference>
<dbReference type="GO" id="GO:0005737">
    <property type="term" value="C:cytoplasm"/>
    <property type="evidence" value="ECO:0007669"/>
    <property type="project" value="TreeGrafter"/>
</dbReference>
<proteinExistence type="inferred from homology"/>
<dbReference type="PANTHER" id="PTHR10612:SF34">
    <property type="entry name" value="APOLIPOPROTEIN D"/>
    <property type="match status" value="1"/>
</dbReference>
<dbReference type="EMBL" id="RRYP01012522">
    <property type="protein sequence ID" value="TNV77053.1"/>
    <property type="molecule type" value="Genomic_DNA"/>
</dbReference>
<evidence type="ECO:0000313" key="6">
    <source>
        <dbReference type="Proteomes" id="UP000785679"/>
    </source>
</evidence>
<dbReference type="PROSITE" id="PS51257">
    <property type="entry name" value="PROKAR_LIPOPROTEIN"/>
    <property type="match status" value="1"/>
</dbReference>
<gene>
    <name evidence="5" type="ORF">FGO68_gene10789</name>
</gene>
<keyword evidence="6" id="KW-1185">Reference proteome</keyword>
<dbReference type="AlphaFoldDB" id="A0A8J8NLI1"/>
<dbReference type="Pfam" id="PF08212">
    <property type="entry name" value="Lipocalin_2"/>
    <property type="match status" value="1"/>
</dbReference>
<evidence type="ECO:0000256" key="3">
    <source>
        <dbReference type="PIRNR" id="PIRNR036893"/>
    </source>
</evidence>
<dbReference type="Proteomes" id="UP000785679">
    <property type="component" value="Unassembled WGS sequence"/>
</dbReference>
<dbReference type="PROSITE" id="PS00213">
    <property type="entry name" value="LIPOCALIN"/>
    <property type="match status" value="1"/>
</dbReference>
<dbReference type="PANTHER" id="PTHR10612">
    <property type="entry name" value="APOLIPOPROTEIN D"/>
    <property type="match status" value="1"/>
</dbReference>
<sequence>MRAILATSVILSALLSTASATWSFGGCQSPNTKSSFDIDQYLGSWYEAARDSKIIFEYGECTQARYDMKTDSVVKVRNSLVNPTTGNIDSVEGSATCKDNGRCKVGFFLFRNGDYRVVDTDYTNYAVVYGCSPYFFGLFKNENVWILSRAKNIDPTVLSNAETIITTELPEYALSNLHYTDHSASCIYKTY</sequence>
<dbReference type="Gene3D" id="2.40.128.20">
    <property type="match status" value="1"/>
</dbReference>
<evidence type="ECO:0000313" key="5">
    <source>
        <dbReference type="EMBL" id="TNV77053.1"/>
    </source>
</evidence>
<dbReference type="GO" id="GO:0006629">
    <property type="term" value="P:lipid metabolic process"/>
    <property type="evidence" value="ECO:0007669"/>
    <property type="project" value="TreeGrafter"/>
</dbReference>
<feature type="signal peptide" evidence="3">
    <location>
        <begin position="1"/>
        <end position="20"/>
    </location>
</feature>
<evidence type="ECO:0000256" key="1">
    <source>
        <dbReference type="ARBA" id="ARBA00006889"/>
    </source>
</evidence>
<keyword evidence="3" id="KW-0732">Signal</keyword>